<name>A0A075G7Y5_9EURY</name>
<feature type="transmembrane region" description="Helical" evidence="1">
    <location>
        <begin position="60"/>
        <end position="81"/>
    </location>
</feature>
<evidence type="ECO:0000313" key="2">
    <source>
        <dbReference type="EMBL" id="AIE99469.1"/>
    </source>
</evidence>
<keyword evidence="1" id="KW-0472">Membrane</keyword>
<feature type="transmembrane region" description="Helical" evidence="1">
    <location>
        <begin position="7"/>
        <end position="26"/>
    </location>
</feature>
<organism evidence="2">
    <name type="scientific">uncultured marine group II/III euryarchaeote KM3_110_C01</name>
    <dbReference type="NCBI Taxonomy" id="1457851"/>
    <lineage>
        <taxon>Archaea</taxon>
        <taxon>Methanobacteriati</taxon>
        <taxon>Methanobacteriota</taxon>
        <taxon>environmental samples</taxon>
    </lineage>
</organism>
<accession>A0A075G7Y5</accession>
<evidence type="ECO:0000256" key="1">
    <source>
        <dbReference type="SAM" id="Phobius"/>
    </source>
</evidence>
<feature type="transmembrane region" description="Helical" evidence="1">
    <location>
        <begin position="32"/>
        <end position="53"/>
    </location>
</feature>
<reference evidence="2" key="1">
    <citation type="journal article" date="2014" name="Genome Biol. Evol.">
        <title>Pangenome evidence for extensive interdomain horizontal transfer affecting lineage core and shell genes in uncultured planktonic thaumarchaeota and euryarchaeota.</title>
        <authorList>
            <person name="Deschamps P."/>
            <person name="Zivanovic Y."/>
            <person name="Moreira D."/>
            <person name="Rodriguez-Valera F."/>
            <person name="Lopez-Garcia P."/>
        </authorList>
    </citation>
    <scope>NUCLEOTIDE SEQUENCE</scope>
</reference>
<proteinExistence type="predicted"/>
<keyword evidence="1" id="KW-0812">Transmembrane</keyword>
<sequence>MEFEALVCYSQLLILLVIAVAYLYHYRPGPHAKWTFSVIACGLLLFLDALLLPPGGWPQLALKAVMVVGAIGCLLAAQWVVEDAPEGSPGWCPECDTPLLEDGLCPACGHLDAHAGGLDSG</sequence>
<protein>
    <submittedName>
        <fullName evidence="2">Uncharacterized protein</fullName>
    </submittedName>
</protein>
<dbReference type="AlphaFoldDB" id="A0A075G7Y5"/>
<dbReference type="EMBL" id="KF900564">
    <property type="protein sequence ID" value="AIE99469.1"/>
    <property type="molecule type" value="Genomic_DNA"/>
</dbReference>
<keyword evidence="1" id="KW-1133">Transmembrane helix</keyword>